<evidence type="ECO:0000256" key="7">
    <source>
        <dbReference type="ARBA" id="ARBA00022777"/>
    </source>
</evidence>
<dbReference type="InterPro" id="IPR001048">
    <property type="entry name" value="Asp/Glu/Uridylate_kinase"/>
</dbReference>
<evidence type="ECO:0000256" key="1">
    <source>
        <dbReference type="ARBA" id="ARBA00004496"/>
    </source>
</evidence>
<comment type="subcellular location">
    <subcellularLocation>
        <location evidence="1 11">Cytoplasm</location>
    </subcellularLocation>
</comment>
<evidence type="ECO:0000256" key="3">
    <source>
        <dbReference type="ARBA" id="ARBA00007614"/>
    </source>
</evidence>
<dbReference type="InterPro" id="IPR036393">
    <property type="entry name" value="AceGlu_kinase-like_sf"/>
</dbReference>
<dbReference type="PANTHER" id="PTHR42833:SF4">
    <property type="entry name" value="URIDYLATE KINASE PUMPKIN, CHLOROPLASTIC"/>
    <property type="match status" value="1"/>
</dbReference>
<keyword evidence="6 11" id="KW-0547">Nucleotide-binding</keyword>
<gene>
    <name evidence="11" type="primary">pyrH</name>
    <name evidence="13" type="ordered locus">Kole_1706</name>
</gene>
<dbReference type="AlphaFoldDB" id="C5CFP4"/>
<keyword evidence="9 11" id="KW-0665">Pyrimidine biosynthesis</keyword>
<evidence type="ECO:0000256" key="2">
    <source>
        <dbReference type="ARBA" id="ARBA00004791"/>
    </source>
</evidence>
<organism evidence="13 14">
    <name type="scientific">Kosmotoga olearia (strain ATCC BAA-1733 / DSM 21960 / TBF 19.5.1)</name>
    <dbReference type="NCBI Taxonomy" id="521045"/>
    <lineage>
        <taxon>Bacteria</taxon>
        <taxon>Thermotogati</taxon>
        <taxon>Thermotogota</taxon>
        <taxon>Thermotogae</taxon>
        <taxon>Kosmotogales</taxon>
        <taxon>Kosmotogaceae</taxon>
        <taxon>Kosmotoga</taxon>
    </lineage>
</organism>
<accession>C5CFP4</accession>
<evidence type="ECO:0000259" key="12">
    <source>
        <dbReference type="Pfam" id="PF00696"/>
    </source>
</evidence>
<dbReference type="SUPFAM" id="SSF53633">
    <property type="entry name" value="Carbamate kinase-like"/>
    <property type="match status" value="1"/>
</dbReference>
<evidence type="ECO:0000256" key="8">
    <source>
        <dbReference type="ARBA" id="ARBA00022840"/>
    </source>
</evidence>
<dbReference type="GO" id="GO:0005737">
    <property type="term" value="C:cytoplasm"/>
    <property type="evidence" value="ECO:0007669"/>
    <property type="project" value="UniProtKB-SubCell"/>
</dbReference>
<dbReference type="CDD" id="cd04254">
    <property type="entry name" value="AAK_UMPK-PyrH-Ec"/>
    <property type="match status" value="1"/>
</dbReference>
<evidence type="ECO:0000313" key="14">
    <source>
        <dbReference type="Proteomes" id="UP000002382"/>
    </source>
</evidence>
<comment type="catalytic activity">
    <reaction evidence="10 11">
        <text>UMP + ATP = UDP + ADP</text>
        <dbReference type="Rhea" id="RHEA:24400"/>
        <dbReference type="ChEBI" id="CHEBI:30616"/>
        <dbReference type="ChEBI" id="CHEBI:57865"/>
        <dbReference type="ChEBI" id="CHEBI:58223"/>
        <dbReference type="ChEBI" id="CHEBI:456216"/>
        <dbReference type="EC" id="2.7.4.22"/>
    </reaction>
</comment>
<feature type="binding site" evidence="11">
    <location>
        <position position="55"/>
    </location>
    <ligand>
        <name>ATP</name>
        <dbReference type="ChEBI" id="CHEBI:30616"/>
    </ligand>
</feature>
<evidence type="ECO:0000256" key="5">
    <source>
        <dbReference type="ARBA" id="ARBA00022679"/>
    </source>
</evidence>
<dbReference type="STRING" id="521045.Kole_1706"/>
<dbReference type="HAMAP" id="MF_01220_B">
    <property type="entry name" value="PyrH_B"/>
    <property type="match status" value="1"/>
</dbReference>
<dbReference type="InterPro" id="IPR011817">
    <property type="entry name" value="Uridylate_kinase"/>
</dbReference>
<dbReference type="EC" id="2.7.4.22" evidence="11"/>
<dbReference type="Pfam" id="PF00696">
    <property type="entry name" value="AA_kinase"/>
    <property type="match status" value="1"/>
</dbReference>
<reference evidence="13 14" key="1">
    <citation type="submission" date="2009-06" db="EMBL/GenBank/DDBJ databases">
        <title>Complete sequence of Thermotogales bacterium TBF 19.5.1.</title>
        <authorList>
            <consortium name="US DOE Joint Genome Institute"/>
            <person name="Lucas S."/>
            <person name="Copeland A."/>
            <person name="Lapidus A."/>
            <person name="Glavina del Rio T."/>
            <person name="Tice H."/>
            <person name="Bruce D."/>
            <person name="Goodwin L."/>
            <person name="Pitluck S."/>
            <person name="Chertkov O."/>
            <person name="Brettin T."/>
            <person name="Detter J.C."/>
            <person name="Han C."/>
            <person name="Schmutz J."/>
            <person name="Larimer F."/>
            <person name="Land M."/>
            <person name="Hauser L."/>
            <person name="Kyrpides N."/>
            <person name="Ovchinnikova G."/>
            <person name="Noll K."/>
        </authorList>
    </citation>
    <scope>NUCLEOTIDE SEQUENCE [LARGE SCALE GENOMIC DNA]</scope>
    <source>
        <strain evidence="14">ATCC BAA-1733 / DSM 21960 / TBF 19.5.1</strain>
    </source>
</reference>
<dbReference type="InterPro" id="IPR015963">
    <property type="entry name" value="Uridylate_kinase_bac"/>
</dbReference>
<comment type="caution">
    <text evidence="11">Lacks conserved residue(s) required for the propagation of feature annotation.</text>
</comment>
<evidence type="ECO:0000256" key="4">
    <source>
        <dbReference type="ARBA" id="ARBA00022490"/>
    </source>
</evidence>
<feature type="binding site" evidence="11">
    <location>
        <begin position="129"/>
        <end position="136"/>
    </location>
    <ligand>
        <name>UMP</name>
        <dbReference type="ChEBI" id="CHEBI:57865"/>
    </ligand>
</feature>
<dbReference type="HOGENOM" id="CLU_033861_0_0_0"/>
<reference evidence="13 14" key="2">
    <citation type="journal article" date="2011" name="J. Bacteriol.">
        <title>Genome Sequence of Kosmotoga olearia Strain TBF 19.5.1, a Thermophilic Bacterium with a Wide Growth Temperature Range, Isolated from the Troll B Oil Platform in the North Sea.</title>
        <authorList>
            <person name="Swithers K.S."/>
            <person name="Dipippo J.L."/>
            <person name="Bruce D.C."/>
            <person name="Detter C."/>
            <person name="Tapia R."/>
            <person name="Han S."/>
            <person name="Goodwin L.A."/>
            <person name="Han J."/>
            <person name="Woyke T."/>
            <person name="Pitluck S."/>
            <person name="Pennacchio L."/>
            <person name="Nolan M."/>
            <person name="Mikhailova N."/>
            <person name="Land M.L."/>
            <person name="Nesbo C.L."/>
            <person name="Gogarten J.P."/>
            <person name="Noll K.M."/>
        </authorList>
    </citation>
    <scope>NUCLEOTIDE SEQUENCE [LARGE SCALE GENOMIC DNA]</scope>
    <source>
        <strain evidence="14">ATCC BAA-1733 / DSM 21960 / TBF 19.5.1</strain>
    </source>
</reference>
<dbReference type="FunFam" id="3.40.1160.10:FF:000001">
    <property type="entry name" value="Uridylate kinase"/>
    <property type="match status" value="1"/>
</dbReference>
<dbReference type="GO" id="GO:0033862">
    <property type="term" value="F:UMP kinase activity"/>
    <property type="evidence" value="ECO:0007669"/>
    <property type="project" value="UniProtKB-EC"/>
</dbReference>
<proteinExistence type="inferred from homology"/>
<evidence type="ECO:0000313" key="13">
    <source>
        <dbReference type="EMBL" id="ACR80392.1"/>
    </source>
</evidence>
<dbReference type="KEGG" id="kol:Kole_1706"/>
<dbReference type="GO" id="GO:0006225">
    <property type="term" value="P:UDP biosynthetic process"/>
    <property type="evidence" value="ECO:0007669"/>
    <property type="project" value="TreeGrafter"/>
</dbReference>
<feature type="binding site" evidence="11">
    <location>
        <begin position="8"/>
        <end position="11"/>
    </location>
    <ligand>
        <name>ATP</name>
        <dbReference type="ChEBI" id="CHEBI:30616"/>
    </ligand>
</feature>
<dbReference type="OrthoDB" id="9807458at2"/>
<dbReference type="NCBIfam" id="TIGR02075">
    <property type="entry name" value="pyrH_bact"/>
    <property type="match status" value="1"/>
</dbReference>
<keyword evidence="8 11" id="KW-0067">ATP-binding</keyword>
<dbReference type="PANTHER" id="PTHR42833">
    <property type="entry name" value="URIDYLATE KINASE"/>
    <property type="match status" value="1"/>
</dbReference>
<keyword evidence="7 11" id="KW-0418">Kinase</keyword>
<dbReference type="Proteomes" id="UP000002382">
    <property type="component" value="Chromosome"/>
</dbReference>
<keyword evidence="14" id="KW-1185">Reference proteome</keyword>
<comment type="subunit">
    <text evidence="11">Homohexamer.</text>
</comment>
<dbReference type="GO" id="GO:0005524">
    <property type="term" value="F:ATP binding"/>
    <property type="evidence" value="ECO:0007669"/>
    <property type="project" value="UniProtKB-KW"/>
</dbReference>
<dbReference type="PIRSF" id="PIRSF005650">
    <property type="entry name" value="Uridylate_kin"/>
    <property type="match status" value="1"/>
</dbReference>
<feature type="binding site" evidence="11">
    <location>
        <position position="68"/>
    </location>
    <ligand>
        <name>UMP</name>
        <dbReference type="ChEBI" id="CHEBI:57865"/>
    </ligand>
</feature>
<comment type="function">
    <text evidence="11">Catalyzes the reversible phosphorylation of UMP to UDP.</text>
</comment>
<keyword evidence="4 11" id="KW-0963">Cytoplasm</keyword>
<name>C5CFP4_KOSOT</name>
<dbReference type="Gene3D" id="3.40.1160.10">
    <property type="entry name" value="Acetylglutamate kinase-like"/>
    <property type="match status" value="1"/>
</dbReference>
<dbReference type="GO" id="GO:0044210">
    <property type="term" value="P:'de novo' CTP biosynthetic process"/>
    <property type="evidence" value="ECO:0007669"/>
    <property type="project" value="UniProtKB-UniRule"/>
</dbReference>
<keyword evidence="5 11" id="KW-0808">Transferase</keyword>
<dbReference type="RefSeq" id="WP_015869036.1">
    <property type="nucleotide sequence ID" value="NC_012785.1"/>
</dbReference>
<feature type="binding site" evidence="11">
    <location>
        <position position="165"/>
    </location>
    <ligand>
        <name>ATP</name>
        <dbReference type="ChEBI" id="CHEBI:30616"/>
    </ligand>
</feature>
<evidence type="ECO:0000256" key="11">
    <source>
        <dbReference type="HAMAP-Rule" id="MF_01220"/>
    </source>
</evidence>
<feature type="binding site" evidence="11">
    <location>
        <position position="162"/>
    </location>
    <ligand>
        <name>ATP</name>
        <dbReference type="ChEBI" id="CHEBI:30616"/>
    </ligand>
</feature>
<feature type="binding site" evidence="11">
    <location>
        <position position="51"/>
    </location>
    <ligand>
        <name>ATP</name>
        <dbReference type="ChEBI" id="CHEBI:30616"/>
    </ligand>
</feature>
<evidence type="ECO:0000256" key="6">
    <source>
        <dbReference type="ARBA" id="ARBA00022741"/>
    </source>
</evidence>
<dbReference type="EMBL" id="CP001634">
    <property type="protein sequence ID" value="ACR80392.1"/>
    <property type="molecule type" value="Genomic_DNA"/>
</dbReference>
<dbReference type="eggNOG" id="COG0528">
    <property type="taxonomic scope" value="Bacteria"/>
</dbReference>
<evidence type="ECO:0000256" key="9">
    <source>
        <dbReference type="ARBA" id="ARBA00022975"/>
    </source>
</evidence>
<sequence>MYRRVLLKLSGEALSGEGNKGFSEERLQYLVNELRGVKERGIEIAIVIGAGNLFRGKELTHISPTVSDEIGMLGTLINTLYLKDYLSSKGLKAVAISSIVSFPSFEPYKYSRAEQLLREGNIVILGGGTTIPYFTTDTAAAIRAIELHTDIIIKATKVDGVYELDPKKHPDTKKIDRITFTEAIERDLKIMDIEAFSICKKHKIPIIVIDFFTSGNLLRAIIGEKVGTLVIPD</sequence>
<comment type="pathway">
    <text evidence="2 11">Pyrimidine metabolism; CTP biosynthesis via de novo pathway; UDP from UMP (UMPK route): step 1/1.</text>
</comment>
<protein>
    <recommendedName>
        <fullName evidence="11">Uridylate kinase</fullName>
        <shortName evidence="11">UK</shortName>
        <ecNumber evidence="11">2.7.4.22</ecNumber>
    </recommendedName>
    <alternativeName>
        <fullName evidence="11">Uridine monophosphate kinase</fullName>
        <shortName evidence="11">UMP kinase</shortName>
        <shortName evidence="11">UMPK</shortName>
    </alternativeName>
</protein>
<comment type="activity regulation">
    <text evidence="11">Inhibited by UTP.</text>
</comment>
<feature type="domain" description="Aspartate/glutamate/uridylate kinase" evidence="12">
    <location>
        <begin position="4"/>
        <end position="210"/>
    </location>
</feature>
<evidence type="ECO:0000256" key="10">
    <source>
        <dbReference type="ARBA" id="ARBA00047767"/>
    </source>
</evidence>
<dbReference type="UniPathway" id="UPA00159">
    <property type="reaction ID" value="UER00275"/>
</dbReference>
<comment type="similarity">
    <text evidence="3 11">Belongs to the UMP kinase family.</text>
</comment>
<feature type="binding site" evidence="11">
    <location>
        <position position="156"/>
    </location>
    <ligand>
        <name>ATP</name>
        <dbReference type="ChEBI" id="CHEBI:30616"/>
    </ligand>
</feature>